<name>E4XUR9_OIKDI</name>
<dbReference type="InterPro" id="IPR036249">
    <property type="entry name" value="Thioredoxin-like_sf"/>
</dbReference>
<dbReference type="FunFam" id="1.20.1050.10:FF:000007">
    <property type="entry name" value="Glutathione S-transferase 1-1"/>
    <property type="match status" value="1"/>
</dbReference>
<dbReference type="InterPro" id="IPR004046">
    <property type="entry name" value="GST_C"/>
</dbReference>
<dbReference type="Pfam" id="PF00043">
    <property type="entry name" value="GST_C"/>
    <property type="match status" value="1"/>
</dbReference>
<comment type="similarity">
    <text evidence="2">Belongs to the GST superfamily.</text>
</comment>
<evidence type="ECO:0000256" key="1">
    <source>
        <dbReference type="ARBA" id="ARBA00011738"/>
    </source>
</evidence>
<proteinExistence type="inferred from homology"/>
<dbReference type="OrthoDB" id="2309723at2759"/>
<dbReference type="SUPFAM" id="SSF47616">
    <property type="entry name" value="GST C-terminal domain-like"/>
    <property type="match status" value="1"/>
</dbReference>
<evidence type="ECO:0000259" key="3">
    <source>
        <dbReference type="PROSITE" id="PS50404"/>
    </source>
</evidence>
<evidence type="ECO:0000259" key="4">
    <source>
        <dbReference type="PROSITE" id="PS50405"/>
    </source>
</evidence>
<accession>E4XUR9</accession>
<evidence type="ECO:0008006" key="7">
    <source>
        <dbReference type="Google" id="ProtNLM"/>
    </source>
</evidence>
<feature type="domain" description="GST N-terminal" evidence="3">
    <location>
        <begin position="1"/>
        <end position="81"/>
    </location>
</feature>
<dbReference type="EMBL" id="FN653190">
    <property type="protein sequence ID" value="CBY13466.1"/>
    <property type="molecule type" value="Genomic_DNA"/>
</dbReference>
<dbReference type="InterPro" id="IPR036282">
    <property type="entry name" value="Glutathione-S-Trfase_C_sf"/>
</dbReference>
<dbReference type="Gene3D" id="1.20.1050.10">
    <property type="match status" value="1"/>
</dbReference>
<dbReference type="PANTHER" id="PTHR43969">
    <property type="entry name" value="GLUTATHIONE S TRANSFERASE D10, ISOFORM A-RELATED"/>
    <property type="match status" value="1"/>
</dbReference>
<dbReference type="InterPro" id="IPR004045">
    <property type="entry name" value="Glutathione_S-Trfase_N"/>
</dbReference>
<dbReference type="FunFam" id="3.40.30.10:FF:000034">
    <property type="entry name" value="glutathione S-transferase 1"/>
    <property type="match status" value="1"/>
</dbReference>
<comment type="subunit">
    <text evidence="1">Homodimer.</text>
</comment>
<dbReference type="Proteomes" id="UP000001307">
    <property type="component" value="Unassembled WGS sequence"/>
</dbReference>
<dbReference type="SFLD" id="SFLDS00019">
    <property type="entry name" value="Glutathione_Transferase_(cytos"/>
    <property type="match status" value="1"/>
</dbReference>
<evidence type="ECO:0000256" key="2">
    <source>
        <dbReference type="RuleBase" id="RU003494"/>
    </source>
</evidence>
<dbReference type="InterPro" id="IPR040079">
    <property type="entry name" value="Glutathione_S-Trfase"/>
</dbReference>
<organism evidence="5">
    <name type="scientific">Oikopleura dioica</name>
    <name type="common">Tunicate</name>
    <dbReference type="NCBI Taxonomy" id="34765"/>
    <lineage>
        <taxon>Eukaryota</taxon>
        <taxon>Metazoa</taxon>
        <taxon>Chordata</taxon>
        <taxon>Tunicata</taxon>
        <taxon>Appendicularia</taxon>
        <taxon>Copelata</taxon>
        <taxon>Oikopleuridae</taxon>
        <taxon>Oikopleura</taxon>
    </lineage>
</organism>
<dbReference type="SFLD" id="SFLDG00358">
    <property type="entry name" value="Main_(cytGST)"/>
    <property type="match status" value="1"/>
</dbReference>
<dbReference type="PANTHER" id="PTHR43969:SF9">
    <property type="entry name" value="GLUTATHIONE S TRANSFERASE D10, ISOFORM A-RELATED"/>
    <property type="match status" value="1"/>
</dbReference>
<dbReference type="PROSITE" id="PS50405">
    <property type="entry name" value="GST_CTER"/>
    <property type="match status" value="1"/>
</dbReference>
<protein>
    <recommendedName>
        <fullName evidence="7">Glutathione transferase</fullName>
    </recommendedName>
</protein>
<dbReference type="Gene3D" id="3.40.30.10">
    <property type="entry name" value="Glutaredoxin"/>
    <property type="match status" value="1"/>
</dbReference>
<dbReference type="GO" id="GO:0004364">
    <property type="term" value="F:glutathione transferase activity"/>
    <property type="evidence" value="ECO:0007669"/>
    <property type="project" value="TreeGrafter"/>
</dbReference>
<dbReference type="InParanoid" id="E4XUR9"/>
<dbReference type="AlphaFoldDB" id="E4XUR9"/>
<reference evidence="5" key="1">
    <citation type="journal article" date="2010" name="Science">
        <title>Plasticity of animal genome architecture unmasked by rapid evolution of a pelagic tunicate.</title>
        <authorList>
            <person name="Denoeud F."/>
            <person name="Henriet S."/>
            <person name="Mungpakdee S."/>
            <person name="Aury J.M."/>
            <person name="Da Silva C."/>
            <person name="Brinkmann H."/>
            <person name="Mikhaleva J."/>
            <person name="Olsen L.C."/>
            <person name="Jubin C."/>
            <person name="Canestro C."/>
            <person name="Bouquet J.M."/>
            <person name="Danks G."/>
            <person name="Poulain J."/>
            <person name="Campsteijn C."/>
            <person name="Adamski M."/>
            <person name="Cross I."/>
            <person name="Yadetie F."/>
            <person name="Muffato M."/>
            <person name="Louis A."/>
            <person name="Butcher S."/>
            <person name="Tsagkogeorga G."/>
            <person name="Konrad A."/>
            <person name="Singh S."/>
            <person name="Jensen M.F."/>
            <person name="Cong E.H."/>
            <person name="Eikeseth-Otteraa H."/>
            <person name="Noel B."/>
            <person name="Anthouard V."/>
            <person name="Porcel B.M."/>
            <person name="Kachouri-Lafond R."/>
            <person name="Nishino A."/>
            <person name="Ugolini M."/>
            <person name="Chourrout P."/>
            <person name="Nishida H."/>
            <person name="Aasland R."/>
            <person name="Huzurbazar S."/>
            <person name="Westhof E."/>
            <person name="Delsuc F."/>
            <person name="Lehrach H."/>
            <person name="Reinhardt R."/>
            <person name="Weissenbach J."/>
            <person name="Roy S.W."/>
            <person name="Artiguenave F."/>
            <person name="Postlethwait J.H."/>
            <person name="Manak J.R."/>
            <person name="Thompson E.M."/>
            <person name="Jaillon O."/>
            <person name="Du Pasquier L."/>
            <person name="Boudinot P."/>
            <person name="Liberles D.A."/>
            <person name="Volff J.N."/>
            <person name="Philippe H."/>
            <person name="Lenhard B."/>
            <person name="Roest Crollius H."/>
            <person name="Wincker P."/>
            <person name="Chourrout D."/>
        </authorList>
    </citation>
    <scope>NUCLEOTIDE SEQUENCE [LARGE SCALE GENOMIC DNA]</scope>
</reference>
<gene>
    <name evidence="5" type="ORF">GSOID_T00004782001</name>
</gene>
<dbReference type="Pfam" id="PF02798">
    <property type="entry name" value="GST_N"/>
    <property type="match status" value="1"/>
</dbReference>
<dbReference type="PROSITE" id="PS50404">
    <property type="entry name" value="GST_NTER"/>
    <property type="match status" value="1"/>
</dbReference>
<dbReference type="SFLD" id="SFLDG01153">
    <property type="entry name" value="Main.4:_Theta-like"/>
    <property type="match status" value="1"/>
</dbReference>
<sequence>MVEIFSMIVSAPCRAVLLTANALEIEHTTKNIDLMKGEQMAEDFVAMNPAHVVPTIKDGDFVLWESRAILQYLCNKYDKENKFYPVEAEARAKVDYLLNYDLGTLYKAIGEYVYPIWLYKQAPDEEKMKAMEAKFEFMEKHLFKGAYLSGDAPSIADISISCSLYVPTFVGFSFCADKYPKITAFREKMSTFANNEELSTQIAAILAAMMAAEEKKE</sequence>
<dbReference type="CDD" id="cd03177">
    <property type="entry name" value="GST_C_Delta_Epsilon"/>
    <property type="match status" value="1"/>
</dbReference>
<dbReference type="SUPFAM" id="SSF52833">
    <property type="entry name" value="Thioredoxin-like"/>
    <property type="match status" value="1"/>
</dbReference>
<dbReference type="InterPro" id="IPR010987">
    <property type="entry name" value="Glutathione-S-Trfase_C-like"/>
</dbReference>
<dbReference type="GO" id="GO:0006749">
    <property type="term" value="P:glutathione metabolic process"/>
    <property type="evidence" value="ECO:0007669"/>
    <property type="project" value="TreeGrafter"/>
</dbReference>
<dbReference type="FunCoup" id="E4XUR9">
    <property type="interactions" value="24"/>
</dbReference>
<feature type="domain" description="GST C-terminal" evidence="4">
    <location>
        <begin position="87"/>
        <end position="206"/>
    </location>
</feature>
<evidence type="ECO:0000313" key="6">
    <source>
        <dbReference type="Proteomes" id="UP000001307"/>
    </source>
</evidence>
<keyword evidence="6" id="KW-1185">Reference proteome</keyword>
<evidence type="ECO:0000313" key="5">
    <source>
        <dbReference type="EMBL" id="CBY13466.1"/>
    </source>
</evidence>